<feature type="transmembrane region" description="Helical" evidence="3">
    <location>
        <begin position="20"/>
        <end position="38"/>
    </location>
</feature>
<dbReference type="CDD" id="cd16430">
    <property type="entry name" value="TraB"/>
    <property type="match status" value="1"/>
</dbReference>
<name>U3CAA6_9VIBR</name>
<feature type="compositionally biased region" description="Polar residues" evidence="2">
    <location>
        <begin position="171"/>
        <end position="193"/>
    </location>
</feature>
<evidence type="ECO:0000256" key="1">
    <source>
        <dbReference type="SAM" id="Coils"/>
    </source>
</evidence>
<dbReference type="InterPro" id="IPR005498">
    <property type="entry name" value="T4SS_VirB10/TraB/TrbI"/>
</dbReference>
<dbReference type="OrthoDB" id="15544at2"/>
<comment type="caution">
    <text evidence="4">The sequence shown here is derived from an EMBL/GenBank/DDBJ whole genome shotgun (WGS) entry which is preliminary data.</text>
</comment>
<protein>
    <submittedName>
        <fullName evidence="4">Conjugal transfer protein TraB</fullName>
    </submittedName>
</protein>
<keyword evidence="1" id="KW-0175">Coiled coil</keyword>
<evidence type="ECO:0000313" key="5">
    <source>
        <dbReference type="Proteomes" id="UP000016567"/>
    </source>
</evidence>
<accession>U3CAA6</accession>
<dbReference type="AlphaFoldDB" id="U3CAA6"/>
<keyword evidence="3" id="KW-1133">Transmembrane helix</keyword>
<evidence type="ECO:0000313" key="4">
    <source>
        <dbReference type="EMBL" id="GAD75303.1"/>
    </source>
</evidence>
<dbReference type="EMBL" id="BATL01000023">
    <property type="protein sequence ID" value="GAD75303.1"/>
    <property type="molecule type" value="Genomic_DNA"/>
</dbReference>
<dbReference type="STRING" id="1219077.VAZ01S_023_00700"/>
<organism evidence="4 5">
    <name type="scientific">Vibrio azureus NBRC 104587</name>
    <dbReference type="NCBI Taxonomy" id="1219077"/>
    <lineage>
        <taxon>Bacteria</taxon>
        <taxon>Pseudomonadati</taxon>
        <taxon>Pseudomonadota</taxon>
        <taxon>Gammaproteobacteria</taxon>
        <taxon>Vibrionales</taxon>
        <taxon>Vibrionaceae</taxon>
        <taxon>Vibrio</taxon>
    </lineage>
</organism>
<keyword evidence="3" id="KW-0472">Membrane</keyword>
<keyword evidence="5" id="KW-1185">Reference proteome</keyword>
<proteinExistence type="predicted"/>
<dbReference type="Proteomes" id="UP000016567">
    <property type="component" value="Unassembled WGS sequence"/>
</dbReference>
<dbReference type="Pfam" id="PF03743">
    <property type="entry name" value="TrbI"/>
    <property type="match status" value="1"/>
</dbReference>
<dbReference type="eggNOG" id="COG2433">
    <property type="taxonomic scope" value="Bacteria"/>
</dbReference>
<feature type="region of interest" description="Disordered" evidence="2">
    <location>
        <begin position="156"/>
        <end position="194"/>
    </location>
</feature>
<feature type="compositionally biased region" description="Basic and acidic residues" evidence="2">
    <location>
        <begin position="156"/>
        <end position="169"/>
    </location>
</feature>
<dbReference type="RefSeq" id="WP_021709062.1">
    <property type="nucleotide sequence ID" value="NZ_BAOB01000002.1"/>
</dbReference>
<evidence type="ECO:0000256" key="3">
    <source>
        <dbReference type="SAM" id="Phobius"/>
    </source>
</evidence>
<gene>
    <name evidence="4" type="primary">traB</name>
    <name evidence="4" type="ORF">VAZ01S_023_00700</name>
</gene>
<reference evidence="4 5" key="1">
    <citation type="submission" date="2013-09" db="EMBL/GenBank/DDBJ databases">
        <title>Whole genome shotgun sequence of Vibrio azureus NBRC 104587.</title>
        <authorList>
            <person name="Isaki S."/>
            <person name="Hosoyama A."/>
            <person name="Numata M."/>
            <person name="Hashimoto M."/>
            <person name="Hosoyama Y."/>
            <person name="Tsuchikane K."/>
            <person name="Noguchi M."/>
            <person name="Hirakata S."/>
            <person name="Ichikawa N."/>
            <person name="Ohji S."/>
            <person name="Yamazoe A."/>
            <person name="Fujita N."/>
        </authorList>
    </citation>
    <scope>NUCLEOTIDE SEQUENCE [LARGE SCALE GENOMIC DNA]</scope>
    <source>
        <strain evidence="4 5">NBRC 104587</strain>
    </source>
</reference>
<evidence type="ECO:0000256" key="2">
    <source>
        <dbReference type="SAM" id="MobiDB-lite"/>
    </source>
</evidence>
<feature type="coiled-coil region" evidence="1">
    <location>
        <begin position="65"/>
        <end position="137"/>
    </location>
</feature>
<keyword evidence="3" id="KW-0812">Transmembrane</keyword>
<sequence>MKLKFMNKYFSPSQQGRVYVALAVVGVFVAAVAIMIILEPERSKPRTKPEVENVITDRNSREFGIEAINDKLVQQKRKMDDYEKEVEVLNKRNEALENKVQNTNKLNNDVRNAQRTIAQLNDQLEKLRQEQAAFKDNQLTYSKKLDLVREQGSGEIKHPDLKVNPERRKVSSTSFSYSGRSEPSLGESSSYQGDRNVVVSPRHADETDTRSKGLFTIVEDTTPKKEDSELEMYLPKGSILTGVLITGLDAPTTAKAADEPIPVLVRIKKEAILPNFAVLDEVNECFALMAGYGDLGSERAMLRGESITCVRVNGEVIEADFRSFAVGEDGKNGLKGTLVTRNSKVLANSMMAGFAAGLSSMFDVNPVPVLSTTSNGQTQYQDVFSTDALQGGAAKGASDAMNRLADYYMKLADAMHPVIEVGAGRVVDMIVTNGTGI</sequence>